<dbReference type="InterPro" id="IPR013785">
    <property type="entry name" value="Aldolase_TIM"/>
</dbReference>
<dbReference type="SMART" id="SM00729">
    <property type="entry name" value="Elp3"/>
    <property type="match status" value="1"/>
</dbReference>
<dbReference type="SFLD" id="SFLDG01065">
    <property type="entry name" value="anaerobic_coproporphyrinogen-I"/>
    <property type="match status" value="1"/>
</dbReference>
<keyword evidence="6 10" id="KW-0479">Metal-binding</keyword>
<protein>
    <recommendedName>
        <fullName evidence="3 10">Heme chaperone HemW</fullName>
    </recommendedName>
</protein>
<dbReference type="SFLD" id="SFLDS00029">
    <property type="entry name" value="Radical_SAM"/>
    <property type="match status" value="1"/>
</dbReference>
<evidence type="ECO:0000256" key="3">
    <source>
        <dbReference type="ARBA" id="ARBA00017228"/>
    </source>
</evidence>
<comment type="subcellular location">
    <subcellularLocation>
        <location evidence="10">Cytoplasm</location>
    </subcellularLocation>
</comment>
<keyword evidence="13" id="KW-1185">Reference proteome</keyword>
<dbReference type="PROSITE" id="PS51918">
    <property type="entry name" value="RADICAL_SAM"/>
    <property type="match status" value="1"/>
</dbReference>
<evidence type="ECO:0000256" key="8">
    <source>
        <dbReference type="ARBA" id="ARBA00023014"/>
    </source>
</evidence>
<dbReference type="SFLD" id="SFLDG01082">
    <property type="entry name" value="B12-binding_domain_containing"/>
    <property type="match status" value="1"/>
</dbReference>
<keyword evidence="12" id="KW-0560">Oxidoreductase</keyword>
<dbReference type="InterPro" id="IPR034505">
    <property type="entry name" value="Coproporphyrinogen-III_oxidase"/>
</dbReference>
<dbReference type="AlphaFoldDB" id="D1B2S9"/>
<dbReference type="GO" id="GO:0046872">
    <property type="term" value="F:metal ion binding"/>
    <property type="evidence" value="ECO:0007669"/>
    <property type="project" value="UniProtKB-UniRule"/>
</dbReference>
<evidence type="ECO:0000256" key="10">
    <source>
        <dbReference type="RuleBase" id="RU364116"/>
    </source>
</evidence>
<accession>D1B2S9</accession>
<dbReference type="GO" id="GO:0006779">
    <property type="term" value="P:porphyrin-containing compound biosynthetic process"/>
    <property type="evidence" value="ECO:0007669"/>
    <property type="project" value="InterPro"/>
</dbReference>
<keyword evidence="9 10" id="KW-0143">Chaperone</keyword>
<dbReference type="SFLD" id="SFLDF00562">
    <property type="entry name" value="HemN-like__clustered_with_heat"/>
    <property type="match status" value="1"/>
</dbReference>
<dbReference type="InterPro" id="IPR058240">
    <property type="entry name" value="rSAM_sf"/>
</dbReference>
<evidence type="ECO:0000256" key="7">
    <source>
        <dbReference type="ARBA" id="ARBA00023004"/>
    </source>
</evidence>
<organism evidence="12 13">
    <name type="scientific">Sulfurospirillum deleyianum (strain ATCC 51133 / DSM 6946 / 5175)</name>
    <dbReference type="NCBI Taxonomy" id="525898"/>
    <lineage>
        <taxon>Bacteria</taxon>
        <taxon>Pseudomonadati</taxon>
        <taxon>Campylobacterota</taxon>
        <taxon>Epsilonproteobacteria</taxon>
        <taxon>Campylobacterales</taxon>
        <taxon>Sulfurospirillaceae</taxon>
        <taxon>Sulfurospirillum</taxon>
    </lineage>
</organism>
<dbReference type="EMBL" id="CP001816">
    <property type="protein sequence ID" value="ACZ12399.1"/>
    <property type="molecule type" value="Genomic_DNA"/>
</dbReference>
<evidence type="ECO:0000256" key="6">
    <source>
        <dbReference type="ARBA" id="ARBA00022723"/>
    </source>
</evidence>
<dbReference type="GO" id="GO:0004109">
    <property type="term" value="F:coproporphyrinogen oxidase activity"/>
    <property type="evidence" value="ECO:0007669"/>
    <property type="project" value="InterPro"/>
</dbReference>
<dbReference type="eggNOG" id="COG0635">
    <property type="taxonomic scope" value="Bacteria"/>
</dbReference>
<keyword evidence="8 10" id="KW-0411">Iron-sulfur</keyword>
<dbReference type="Proteomes" id="UP000002222">
    <property type="component" value="Chromosome"/>
</dbReference>
<dbReference type="PANTHER" id="PTHR13932">
    <property type="entry name" value="COPROPORPHYRINIGEN III OXIDASE"/>
    <property type="match status" value="1"/>
</dbReference>
<dbReference type="Pfam" id="PF04055">
    <property type="entry name" value="Radical_SAM"/>
    <property type="match status" value="1"/>
</dbReference>
<dbReference type="NCBIfam" id="TIGR00539">
    <property type="entry name" value="hemN_rel"/>
    <property type="match status" value="1"/>
</dbReference>
<keyword evidence="10" id="KW-0963">Cytoplasm</keyword>
<dbReference type="SUPFAM" id="SSF102114">
    <property type="entry name" value="Radical SAM enzymes"/>
    <property type="match status" value="1"/>
</dbReference>
<reference evidence="12 13" key="2">
    <citation type="journal article" date="2010" name="Stand. Genomic Sci.">
        <title>Complete genome sequence of Sulfurospirillum deleyianum type strain (5175).</title>
        <authorList>
            <person name="Sikorski J."/>
            <person name="Lapidus A."/>
            <person name="Copeland A."/>
            <person name="Glavina Del Rio T."/>
            <person name="Nolan M."/>
            <person name="Lucas S."/>
            <person name="Chen F."/>
            <person name="Tice H."/>
            <person name="Cheng J.F."/>
            <person name="Saunders E."/>
            <person name="Bruce D."/>
            <person name="Goodwin L."/>
            <person name="Pitluck S."/>
            <person name="Ovchinnikova G."/>
            <person name="Pati A."/>
            <person name="Ivanova N."/>
            <person name="Mavromatis K."/>
            <person name="Chen A."/>
            <person name="Palaniappan K."/>
            <person name="Chain P."/>
            <person name="Land M."/>
            <person name="Hauser L."/>
            <person name="Chang Y.J."/>
            <person name="Jeffries C.D."/>
            <person name="Brettin T."/>
            <person name="Detter J.C."/>
            <person name="Han C."/>
            <person name="Rohde M."/>
            <person name="Lang E."/>
            <person name="Spring S."/>
            <person name="Goker M."/>
            <person name="Bristow J."/>
            <person name="Eisen J.A."/>
            <person name="Markowitz V."/>
            <person name="Hugenholtz P."/>
            <person name="Kyrpides N.C."/>
            <person name="Klenk H.P."/>
        </authorList>
    </citation>
    <scope>NUCLEOTIDE SEQUENCE [LARGE SCALE GENOMIC DNA]</scope>
    <source>
        <strain evidence="13">ATCC 51133 / DSM 6946 / 5175</strain>
    </source>
</reference>
<sequence length="351" mass="40286">MLAYMHIPFCDSKCPYCAFNSYTNQSKLKQTYMQRLIEQLRFELEKFNVQKGEINSLFIGGGTPSTIPASWYAPLFEMLSPYLSKEAELTSEANPHSATQAWIAGMKELGINRLSFGVQSFNTEKLQFLGRNHSPKMAEEAIINAHHLGIQNISLDLMYGTALDTPHLLREDLKYARMLPINHLSAYALTLEEETPFYTQKNVINSEEALARTFVQEIIDAGFPQYEISNFGSYESYHNKGYWEHQDYLGLGAGAVGFLHHQRFYPAKKVEDYLQNPCYQAIEELSIEELHVEKIFLGLRSCVGIDRTILNAKEEENVALLLQENKLTCKNNRLYNKDYFLSDELALFITR</sequence>
<dbReference type="HOGENOM" id="CLU_027579_2_2_7"/>
<comment type="cofactor">
    <cofactor evidence="1">
        <name>[4Fe-4S] cluster</name>
        <dbReference type="ChEBI" id="CHEBI:49883"/>
    </cofactor>
</comment>
<dbReference type="InterPro" id="IPR004559">
    <property type="entry name" value="HemW-like"/>
</dbReference>
<dbReference type="RefSeq" id="WP_012857150.1">
    <property type="nucleotide sequence ID" value="NC_013512.1"/>
</dbReference>
<dbReference type="CDD" id="cd01335">
    <property type="entry name" value="Radical_SAM"/>
    <property type="match status" value="1"/>
</dbReference>
<dbReference type="OrthoDB" id="9808022at2"/>
<evidence type="ECO:0000256" key="2">
    <source>
        <dbReference type="ARBA" id="ARBA00006100"/>
    </source>
</evidence>
<dbReference type="STRING" id="525898.Sdel_1379"/>
<evidence type="ECO:0000313" key="13">
    <source>
        <dbReference type="Proteomes" id="UP000002222"/>
    </source>
</evidence>
<evidence type="ECO:0000256" key="4">
    <source>
        <dbReference type="ARBA" id="ARBA00022617"/>
    </source>
</evidence>
<dbReference type="Gene3D" id="3.20.20.70">
    <property type="entry name" value="Aldolase class I"/>
    <property type="match status" value="1"/>
</dbReference>
<reference evidence="13" key="1">
    <citation type="submission" date="2009-11" db="EMBL/GenBank/DDBJ databases">
        <title>The complete genome of Sulfurospirillum deleyianum DSM 6946.</title>
        <authorList>
            <consortium name="US DOE Joint Genome Institute (JGI-PGF)"/>
            <person name="Lucas S."/>
            <person name="Copeland A."/>
            <person name="Lapidus A."/>
            <person name="Glavina del Rio T."/>
            <person name="Dalin E."/>
            <person name="Tice H."/>
            <person name="Bruce D."/>
            <person name="Goodwin L."/>
            <person name="Pitluck S."/>
            <person name="Kyrpides N."/>
            <person name="Mavromatis K."/>
            <person name="Ivanova N."/>
            <person name="Ovchinnikova G."/>
            <person name="Munk A.C."/>
            <person name="Lu M."/>
            <person name="Brettin T."/>
            <person name="Detter J.C."/>
            <person name="Han C."/>
            <person name="Tapia R."/>
            <person name="Larimer F."/>
            <person name="Land M."/>
            <person name="Hauser L."/>
            <person name="Markowitz V."/>
            <person name="Cheng J.F."/>
            <person name="Hugenholtz P."/>
            <person name="Woyke T."/>
            <person name="Wu D."/>
            <person name="Aumann P."/>
            <person name="Schneider S."/>
            <person name="Lang E."/>
            <person name="Spring S."/>
            <person name="Klenk H.P."/>
            <person name="Eisen J.A."/>
        </authorList>
    </citation>
    <scope>NUCLEOTIDE SEQUENCE [LARGE SCALE GENOMIC DNA]</scope>
    <source>
        <strain evidence="13">ATCC 51133 / DSM 6946 / 5175</strain>
    </source>
</reference>
<keyword evidence="7 10" id="KW-0408">Iron</keyword>
<dbReference type="PANTHER" id="PTHR13932:SF5">
    <property type="entry name" value="RADICAL S-ADENOSYL METHIONINE DOMAIN-CONTAINING PROTEIN 1, MITOCHONDRIAL"/>
    <property type="match status" value="1"/>
</dbReference>
<gene>
    <name evidence="12" type="ordered locus">Sdel_1379</name>
</gene>
<keyword evidence="4 10" id="KW-0349">Heme</keyword>
<evidence type="ECO:0000259" key="11">
    <source>
        <dbReference type="PROSITE" id="PS51918"/>
    </source>
</evidence>
<dbReference type="GO" id="GO:0051539">
    <property type="term" value="F:4 iron, 4 sulfur cluster binding"/>
    <property type="evidence" value="ECO:0007669"/>
    <property type="project" value="UniProtKB-UniRule"/>
</dbReference>
<evidence type="ECO:0000256" key="9">
    <source>
        <dbReference type="ARBA" id="ARBA00023186"/>
    </source>
</evidence>
<name>D1B2S9_SULD5</name>
<evidence type="ECO:0000256" key="1">
    <source>
        <dbReference type="ARBA" id="ARBA00001966"/>
    </source>
</evidence>
<evidence type="ECO:0000256" key="5">
    <source>
        <dbReference type="ARBA" id="ARBA00022691"/>
    </source>
</evidence>
<feature type="domain" description="Radical SAM core" evidence="11">
    <location>
        <begin position="1"/>
        <end position="224"/>
    </location>
</feature>
<comment type="similarity">
    <text evidence="2">Belongs to the anaerobic coproporphyrinogen-III oxidase family. HemW subfamily.</text>
</comment>
<comment type="function">
    <text evidence="10">Probably acts as a heme chaperone, transferring heme to an unknown acceptor. Binds one molecule of heme per monomer, possibly covalently. Binds 1 [4Fe-4S] cluster. The cluster is coordinated with 3 cysteines and an exchangeable S-adenosyl-L-methionine.</text>
</comment>
<evidence type="ECO:0000313" key="12">
    <source>
        <dbReference type="EMBL" id="ACZ12399.1"/>
    </source>
</evidence>
<keyword evidence="10" id="KW-0004">4Fe-4S</keyword>
<proteinExistence type="inferred from homology"/>
<dbReference type="InterPro" id="IPR006638">
    <property type="entry name" value="Elp3/MiaA/NifB-like_rSAM"/>
</dbReference>
<dbReference type="KEGG" id="sdl:Sdel_1379"/>
<dbReference type="InterPro" id="IPR007197">
    <property type="entry name" value="rSAM"/>
</dbReference>
<keyword evidence="5 10" id="KW-0949">S-adenosyl-L-methionine</keyword>
<dbReference type="GO" id="GO:0005737">
    <property type="term" value="C:cytoplasm"/>
    <property type="evidence" value="ECO:0007669"/>
    <property type="project" value="UniProtKB-SubCell"/>
</dbReference>